<dbReference type="EMBL" id="CP038437">
    <property type="protein sequence ID" value="QEM82677.1"/>
    <property type="molecule type" value="Genomic_DNA"/>
</dbReference>
<dbReference type="PANTHER" id="PTHR43364">
    <property type="entry name" value="NADH-SPECIFIC METHYLGLYOXAL REDUCTASE-RELATED"/>
    <property type="match status" value="1"/>
</dbReference>
<evidence type="ECO:0000256" key="1">
    <source>
        <dbReference type="ARBA" id="ARBA00023002"/>
    </source>
</evidence>
<feature type="domain" description="NADP-dependent oxidoreductase" evidence="2">
    <location>
        <begin position="18"/>
        <end position="320"/>
    </location>
</feature>
<keyword evidence="4" id="KW-1185">Reference proteome</keyword>
<reference evidence="3" key="1">
    <citation type="submission" date="2021-02" db="EMBL/GenBank/DDBJ databases">
        <title>Strain Y2R2, a novel species of the genus Halomonas.</title>
        <authorList>
            <person name="Huang H."/>
        </authorList>
    </citation>
    <scope>NUCLEOTIDE SEQUENCE</scope>
    <source>
        <strain evidence="3">Y2R2</strain>
    </source>
</reference>
<dbReference type="CDD" id="cd19080">
    <property type="entry name" value="AKR_AKR9A_9B"/>
    <property type="match status" value="1"/>
</dbReference>
<dbReference type="RefSeq" id="WP_149285801.1">
    <property type="nucleotide sequence ID" value="NZ_CP038437.2"/>
</dbReference>
<gene>
    <name evidence="3" type="ORF">E4T21_14820</name>
</gene>
<dbReference type="PANTHER" id="PTHR43364:SF4">
    <property type="entry name" value="NAD(P)-LINKED OXIDOREDUCTASE SUPERFAMILY PROTEIN"/>
    <property type="match status" value="1"/>
</dbReference>
<dbReference type="FunFam" id="3.20.20.100:FF:000004">
    <property type="entry name" value="Oxidoreductase, aldo/keto reductase"/>
    <property type="match status" value="1"/>
</dbReference>
<keyword evidence="1" id="KW-0560">Oxidoreductase</keyword>
<dbReference type="Proteomes" id="UP000324285">
    <property type="component" value="Chromosome"/>
</dbReference>
<sequence length="352" mass="38631">MQLDHYRLLGRSGLKISPMALGTMTFGTEWGFGADEPTSRAIFNRYVERGGNFIDTANYYTGGTSESFISRFAKGRRERLVIATKYTLPMRTNDPNSGGNSRRSMVRAVEDSLTRLDSDYIDLLYLHAWDFTTSVEEILRAMDDLVTAGKVVYLGLSDIPAWQASRMQAIADLRGWSPLIAMQLEYNLIERSVERDLVPMSREMGMGIVPWSPLASGLLTGKYQRTELAPESVASGSRAAIVTEAGPVPERSFRIVDELKQVAAEQDASPATVALAWLLTRPGMAAPLIGARSVDQLDANLAALELELTDDQLARLDSVSKVSLGFPHDYLQRPAVQANIYGGMSIATVTDA</sequence>
<dbReference type="SUPFAM" id="SSF51430">
    <property type="entry name" value="NAD(P)-linked oxidoreductase"/>
    <property type="match status" value="1"/>
</dbReference>
<proteinExistence type="predicted"/>
<dbReference type="Gene3D" id="3.20.20.100">
    <property type="entry name" value="NADP-dependent oxidoreductase domain"/>
    <property type="match status" value="1"/>
</dbReference>
<dbReference type="OrthoDB" id="9772407at2"/>
<dbReference type="AlphaFoldDB" id="A0A5C1NK09"/>
<dbReference type="GO" id="GO:0016491">
    <property type="term" value="F:oxidoreductase activity"/>
    <property type="evidence" value="ECO:0007669"/>
    <property type="project" value="UniProtKB-KW"/>
</dbReference>
<dbReference type="KEGG" id="hbh:E4T21_14820"/>
<evidence type="ECO:0000259" key="2">
    <source>
        <dbReference type="Pfam" id="PF00248"/>
    </source>
</evidence>
<name>A0A5C1NK09_9GAMM</name>
<dbReference type="Pfam" id="PF00248">
    <property type="entry name" value="Aldo_ket_red"/>
    <property type="match status" value="1"/>
</dbReference>
<protein>
    <submittedName>
        <fullName evidence="3">Aldo/keto reductase</fullName>
    </submittedName>
</protein>
<organism evidence="3 4">
    <name type="scientific">Halomonas binhaiensis</name>
    <dbReference type="NCBI Taxonomy" id="2562282"/>
    <lineage>
        <taxon>Bacteria</taxon>
        <taxon>Pseudomonadati</taxon>
        <taxon>Pseudomonadota</taxon>
        <taxon>Gammaproteobacteria</taxon>
        <taxon>Oceanospirillales</taxon>
        <taxon>Halomonadaceae</taxon>
        <taxon>Halomonas</taxon>
    </lineage>
</organism>
<evidence type="ECO:0000313" key="4">
    <source>
        <dbReference type="Proteomes" id="UP000324285"/>
    </source>
</evidence>
<dbReference type="InterPro" id="IPR023210">
    <property type="entry name" value="NADP_OxRdtase_dom"/>
</dbReference>
<evidence type="ECO:0000313" key="3">
    <source>
        <dbReference type="EMBL" id="QEM82677.1"/>
    </source>
</evidence>
<accession>A0A5C1NK09</accession>
<dbReference type="InterPro" id="IPR050523">
    <property type="entry name" value="AKR_Detox_Biosynth"/>
</dbReference>
<dbReference type="InterPro" id="IPR036812">
    <property type="entry name" value="NAD(P)_OxRdtase_dom_sf"/>
</dbReference>
<dbReference type="GO" id="GO:0005829">
    <property type="term" value="C:cytosol"/>
    <property type="evidence" value="ECO:0007669"/>
    <property type="project" value="TreeGrafter"/>
</dbReference>